<evidence type="ECO:0000256" key="5">
    <source>
        <dbReference type="ARBA" id="ARBA00022840"/>
    </source>
</evidence>
<evidence type="ECO:0000256" key="1">
    <source>
        <dbReference type="ARBA" id="ARBA00004141"/>
    </source>
</evidence>
<dbReference type="EMBL" id="JANBUL010000390">
    <property type="protein sequence ID" value="KAJ2776145.1"/>
    <property type="molecule type" value="Genomic_DNA"/>
</dbReference>
<keyword evidence="10" id="KW-1185">Reference proteome</keyword>
<keyword evidence="3" id="KW-0812">Transmembrane</keyword>
<evidence type="ECO:0000313" key="10">
    <source>
        <dbReference type="Proteomes" id="UP001140217"/>
    </source>
</evidence>
<dbReference type="PROSITE" id="PS50893">
    <property type="entry name" value="ABC_TRANSPORTER_2"/>
    <property type="match status" value="1"/>
</dbReference>
<evidence type="ECO:0000256" key="7">
    <source>
        <dbReference type="ARBA" id="ARBA00023136"/>
    </source>
</evidence>
<organism evidence="9 10">
    <name type="scientific">Coemansia javaensis</name>
    <dbReference type="NCBI Taxonomy" id="2761396"/>
    <lineage>
        <taxon>Eukaryota</taxon>
        <taxon>Fungi</taxon>
        <taxon>Fungi incertae sedis</taxon>
        <taxon>Zoopagomycota</taxon>
        <taxon>Kickxellomycotina</taxon>
        <taxon>Kickxellomycetes</taxon>
        <taxon>Kickxellales</taxon>
        <taxon>Kickxellaceae</taxon>
        <taxon>Coemansia</taxon>
    </lineage>
</organism>
<dbReference type="PANTHER" id="PTHR24223">
    <property type="entry name" value="ATP-BINDING CASSETTE SUB-FAMILY C"/>
    <property type="match status" value="1"/>
</dbReference>
<dbReference type="InterPro" id="IPR003439">
    <property type="entry name" value="ABC_transporter-like_ATP-bd"/>
</dbReference>
<name>A0A9W8H1A6_9FUNG</name>
<dbReference type="Proteomes" id="UP001140217">
    <property type="component" value="Unassembled WGS sequence"/>
</dbReference>
<evidence type="ECO:0000313" key="9">
    <source>
        <dbReference type="EMBL" id="KAJ2776145.1"/>
    </source>
</evidence>
<keyword evidence="5" id="KW-0067">ATP-binding</keyword>
<keyword evidence="4" id="KW-0547">Nucleotide-binding</keyword>
<dbReference type="OrthoDB" id="6500128at2759"/>
<keyword evidence="2" id="KW-0813">Transport</keyword>
<comment type="subcellular location">
    <subcellularLocation>
        <location evidence="1">Membrane</location>
        <topology evidence="1">Multi-pass membrane protein</topology>
    </subcellularLocation>
</comment>
<evidence type="ECO:0000256" key="6">
    <source>
        <dbReference type="ARBA" id="ARBA00022989"/>
    </source>
</evidence>
<dbReference type="InterPro" id="IPR027417">
    <property type="entry name" value="P-loop_NTPase"/>
</dbReference>
<proteinExistence type="predicted"/>
<dbReference type="CDD" id="cd03244">
    <property type="entry name" value="ABCC_MRP_domain2"/>
    <property type="match status" value="1"/>
</dbReference>
<feature type="domain" description="ABC transporter" evidence="8">
    <location>
        <begin position="36"/>
        <end position="292"/>
    </location>
</feature>
<keyword evidence="6" id="KW-1133">Transmembrane helix</keyword>
<dbReference type="SMART" id="SM00382">
    <property type="entry name" value="AAA"/>
    <property type="match status" value="1"/>
</dbReference>
<sequence length="301" mass="33241">MRASCFIENTERLARAVPPSGMARRPPEDWPSGGRIEFQNYSMRYQPDMELVLRDVSFVVGAGERVGVVGRTGAGKSSLTQAIMRMVEPAAGRVLIDGVDAATLDVRDLRSRISIIPQDPALFVGTIRDNLDPRHEYTDDQVWAAIRAAQIDHLLEKPSGVYVKQGDYELLDPSRGRWIEGTGLAKWVCWNGSNFSAGERQLISICRALLWQRRILILDEATANIDGATDRVIQAVLRREFAGCTVVTIAHRLDTVMDCDRILVMDRGRVAESGAPAALLARGGPFARLVESMRLSHGEST</sequence>
<evidence type="ECO:0000256" key="2">
    <source>
        <dbReference type="ARBA" id="ARBA00022448"/>
    </source>
</evidence>
<dbReference type="FunFam" id="3.40.50.300:FF:000838">
    <property type="entry name" value="ABC multidrug transporter (Eurofung)"/>
    <property type="match status" value="1"/>
</dbReference>
<keyword evidence="7" id="KW-0472">Membrane</keyword>
<evidence type="ECO:0000256" key="3">
    <source>
        <dbReference type="ARBA" id="ARBA00022692"/>
    </source>
</evidence>
<dbReference type="Pfam" id="PF00005">
    <property type="entry name" value="ABC_tran"/>
    <property type="match status" value="1"/>
</dbReference>
<dbReference type="InterPro" id="IPR003593">
    <property type="entry name" value="AAA+_ATPase"/>
</dbReference>
<dbReference type="PROSITE" id="PS00211">
    <property type="entry name" value="ABC_TRANSPORTER_1"/>
    <property type="match status" value="1"/>
</dbReference>
<dbReference type="AlphaFoldDB" id="A0A9W8H1A6"/>
<gene>
    <name evidence="9" type="primary">ABCC1_4</name>
    <name evidence="9" type="ORF">H4R18_005818</name>
</gene>
<evidence type="ECO:0000259" key="8">
    <source>
        <dbReference type="PROSITE" id="PS50893"/>
    </source>
</evidence>
<dbReference type="Gene3D" id="3.40.50.300">
    <property type="entry name" value="P-loop containing nucleotide triphosphate hydrolases"/>
    <property type="match status" value="1"/>
</dbReference>
<dbReference type="InterPro" id="IPR050173">
    <property type="entry name" value="ABC_transporter_C-like"/>
</dbReference>
<protein>
    <submittedName>
        <fullName evidence="9">Multidrug resistance-associated protein 1</fullName>
    </submittedName>
</protein>
<dbReference type="GO" id="GO:0016020">
    <property type="term" value="C:membrane"/>
    <property type="evidence" value="ECO:0007669"/>
    <property type="project" value="UniProtKB-SubCell"/>
</dbReference>
<dbReference type="SUPFAM" id="SSF52540">
    <property type="entry name" value="P-loop containing nucleoside triphosphate hydrolases"/>
    <property type="match status" value="1"/>
</dbReference>
<accession>A0A9W8H1A6</accession>
<evidence type="ECO:0000256" key="4">
    <source>
        <dbReference type="ARBA" id="ARBA00022741"/>
    </source>
</evidence>
<dbReference type="GO" id="GO:0005524">
    <property type="term" value="F:ATP binding"/>
    <property type="evidence" value="ECO:0007669"/>
    <property type="project" value="UniProtKB-KW"/>
</dbReference>
<reference evidence="9" key="1">
    <citation type="submission" date="2022-07" db="EMBL/GenBank/DDBJ databases">
        <title>Phylogenomic reconstructions and comparative analyses of Kickxellomycotina fungi.</title>
        <authorList>
            <person name="Reynolds N.K."/>
            <person name="Stajich J.E."/>
            <person name="Barry K."/>
            <person name="Grigoriev I.V."/>
            <person name="Crous P."/>
            <person name="Smith M.E."/>
        </authorList>
    </citation>
    <scope>NUCLEOTIDE SEQUENCE</scope>
    <source>
        <strain evidence="9">NBRC 105414</strain>
    </source>
</reference>
<dbReference type="GO" id="GO:0042626">
    <property type="term" value="F:ATPase-coupled transmembrane transporter activity"/>
    <property type="evidence" value="ECO:0007669"/>
    <property type="project" value="TreeGrafter"/>
</dbReference>
<dbReference type="InterPro" id="IPR017871">
    <property type="entry name" value="ABC_transporter-like_CS"/>
</dbReference>
<dbReference type="GO" id="GO:0016887">
    <property type="term" value="F:ATP hydrolysis activity"/>
    <property type="evidence" value="ECO:0007669"/>
    <property type="project" value="InterPro"/>
</dbReference>
<comment type="caution">
    <text evidence="9">The sequence shown here is derived from an EMBL/GenBank/DDBJ whole genome shotgun (WGS) entry which is preliminary data.</text>
</comment>